<dbReference type="PANTHER" id="PTHR34987">
    <property type="entry name" value="C, PUTATIVE (AFU_ORTHOLOGUE AFUA_3G02880)-RELATED"/>
    <property type="match status" value="1"/>
</dbReference>
<dbReference type="InterPro" id="IPR048932">
    <property type="entry name" value="Rhamnosid-like_N_bacteroidetes"/>
</dbReference>
<protein>
    <submittedName>
        <fullName evidence="3">Alpha-rhamnosidase</fullName>
    </submittedName>
</protein>
<proteinExistence type="predicted"/>
<accession>A0A2R5ER74</accession>
<dbReference type="InterPro" id="IPR008928">
    <property type="entry name" value="6-hairpin_glycosidase_sf"/>
</dbReference>
<sequence length="692" mass="79613">MSKATWIWYPGDFEIWLNEKVHIRRKVRGAIYPVFWRLDRHYSSVSFCCNVDLKQEEEISIYADGEFSLYLDGKDSQRFTQSKLLVPAGKHEIRVAVYNNAAAPAIFIQGDTIATNADWLVTCQDKQWHQAGFWHFDHPDHPPSAYKLATTEIFPERLEKKQEGWVVDFGKESIGYLKINQATGHGGLTIYYGESLEEALDDENCLQTDSCLLHESSPQNYNFPESRAFRYVRVQADKSREKELQIASISMLYEYLPVQDRGHFQCSDETLNKIWETSLYTLRLNTREFFLDGIKRDRWVWSGDAYQSFLMNYYSYFDIDIVKRTLISLRGKDPITTHINTILDYSFYWFIGLYDYFVHTGDEAFIRAHYGSMVSLMDYCLTRLNQDGLIEGHEIDWVFVDWADIDNQGAVCFEQLLFCRSLEAMTLFAGLANDPSRERQYQNLAVDIKQKTFDLYWNNELGGLVHQYKDGQQGAQMTKHASMFALLLGYLNNEQKESVKQNILLNPNIQAITTPYMRFYELAALCEIGEHKHVTNEMINYWGGMLALGATTFWETYDPTAKDLQHYEMYGLPYGKSLCHAWGASPIYLLGKYYIGVKPSATGYATYDIEPNLGGLGWIKGTVPIHNGEVRLYMDTTSIRITATTGSGTLRIHSLMMPSTNKNGCITPLGNDVYEIEIVGNGQETVIQYLTL</sequence>
<reference evidence="3 4" key="1">
    <citation type="submission" date="2017-08" db="EMBL/GenBank/DDBJ databases">
        <title>Substantial Increase in Enzyme Production by Combined Drug-Resistance Mutations in Paenibacillus agaridevorans.</title>
        <authorList>
            <person name="Tanaka Y."/>
            <person name="Funane K."/>
            <person name="Hosaka T."/>
            <person name="Shiwa Y."/>
            <person name="Fujita N."/>
            <person name="Miyazaki T."/>
            <person name="Yoshikawa H."/>
            <person name="Murakami K."/>
            <person name="Kasahara K."/>
            <person name="Inaoka T."/>
            <person name="Hiraga Y."/>
            <person name="Ochi K."/>
        </authorList>
    </citation>
    <scope>NUCLEOTIDE SEQUENCE [LARGE SCALE GENOMIC DNA]</scope>
    <source>
        <strain evidence="3 4">T-3040</strain>
    </source>
</reference>
<evidence type="ECO:0000313" key="4">
    <source>
        <dbReference type="Proteomes" id="UP000245202"/>
    </source>
</evidence>
<gene>
    <name evidence="3" type="ORF">PAT3040_00379</name>
</gene>
<comment type="caution">
    <text evidence="3">The sequence shown here is derived from an EMBL/GenBank/DDBJ whole genome shotgun (WGS) entry which is preliminary data.</text>
</comment>
<dbReference type="EMBL" id="BDQX01000028">
    <property type="protein sequence ID" value="GBG05894.1"/>
    <property type="molecule type" value="Genomic_DNA"/>
</dbReference>
<dbReference type="InterPro" id="IPR035396">
    <property type="entry name" value="Bac_rhamnosid6H"/>
</dbReference>
<dbReference type="Gene3D" id="2.60.120.260">
    <property type="entry name" value="Galactose-binding domain-like"/>
    <property type="match status" value="2"/>
</dbReference>
<evidence type="ECO:0000259" key="2">
    <source>
        <dbReference type="Pfam" id="PF21209"/>
    </source>
</evidence>
<feature type="domain" description="Alpha-rhamnosidase-like N-terminal" evidence="2">
    <location>
        <begin position="45"/>
        <end position="234"/>
    </location>
</feature>
<organism evidence="3 4">
    <name type="scientific">Paenibacillus agaridevorans</name>
    <dbReference type="NCBI Taxonomy" id="171404"/>
    <lineage>
        <taxon>Bacteria</taxon>
        <taxon>Bacillati</taxon>
        <taxon>Bacillota</taxon>
        <taxon>Bacilli</taxon>
        <taxon>Bacillales</taxon>
        <taxon>Paenibacillaceae</taxon>
        <taxon>Paenibacillus</taxon>
    </lineage>
</organism>
<name>A0A2R5ER74_9BACL</name>
<dbReference type="Pfam" id="PF17389">
    <property type="entry name" value="Bac_rhamnosid6H"/>
    <property type="match status" value="1"/>
</dbReference>
<dbReference type="SUPFAM" id="SSF48208">
    <property type="entry name" value="Six-hairpin glycosidases"/>
    <property type="match status" value="1"/>
</dbReference>
<dbReference type="Gene3D" id="2.60.420.10">
    <property type="entry name" value="Maltose phosphorylase, domain 3"/>
    <property type="match status" value="1"/>
</dbReference>
<evidence type="ECO:0000259" key="1">
    <source>
        <dbReference type="Pfam" id="PF17389"/>
    </source>
</evidence>
<dbReference type="Gene3D" id="1.50.10.10">
    <property type="match status" value="1"/>
</dbReference>
<dbReference type="InterPro" id="IPR012341">
    <property type="entry name" value="6hp_glycosidase-like_sf"/>
</dbReference>
<dbReference type="PANTHER" id="PTHR34987:SF6">
    <property type="entry name" value="ALPHA-L-RHAMNOSIDASE SIX-HAIRPIN GLYCOSIDASE DOMAIN-CONTAINING PROTEIN"/>
    <property type="match status" value="1"/>
</dbReference>
<feature type="domain" description="Alpha-L-rhamnosidase six-hairpin glycosidase" evidence="1">
    <location>
        <begin position="261"/>
        <end position="592"/>
    </location>
</feature>
<keyword evidence="4" id="KW-1185">Reference proteome</keyword>
<dbReference type="AlphaFoldDB" id="A0A2R5ER74"/>
<dbReference type="RefSeq" id="WP_108991328.1">
    <property type="nucleotide sequence ID" value="NZ_BDQX01000028.1"/>
</dbReference>
<evidence type="ECO:0000313" key="3">
    <source>
        <dbReference type="EMBL" id="GBG05894.1"/>
    </source>
</evidence>
<dbReference type="Pfam" id="PF21209">
    <property type="entry name" value="Bac_rhamnosid-like_N"/>
    <property type="match status" value="1"/>
</dbReference>
<dbReference type="Proteomes" id="UP000245202">
    <property type="component" value="Unassembled WGS sequence"/>
</dbReference>
<dbReference type="GO" id="GO:0005975">
    <property type="term" value="P:carbohydrate metabolic process"/>
    <property type="evidence" value="ECO:0007669"/>
    <property type="project" value="InterPro"/>
</dbReference>